<proteinExistence type="inferred from homology"/>
<comment type="caution">
    <text evidence="8">The sequence shown here is derived from an EMBL/GenBank/DDBJ whole genome shotgun (WGS) entry which is preliminary data.</text>
</comment>
<reference evidence="8 9" key="1">
    <citation type="journal article" date="2016" name="Front. Microbiol.">
        <title>Genomic Resource of Rice Seed Associated Bacteria.</title>
        <authorList>
            <person name="Midha S."/>
            <person name="Bansal K."/>
            <person name="Sharma S."/>
            <person name="Kumar N."/>
            <person name="Patil P.P."/>
            <person name="Chaudhry V."/>
            <person name="Patil P.B."/>
        </authorList>
    </citation>
    <scope>NUCLEOTIDE SEQUENCE [LARGE SCALE GENOMIC DNA]</scope>
    <source>
        <strain evidence="8 9">NS226</strain>
    </source>
</reference>
<dbReference type="InterPro" id="IPR000620">
    <property type="entry name" value="EamA_dom"/>
</dbReference>
<dbReference type="OrthoDB" id="7743310at2"/>
<dbReference type="Pfam" id="PF00892">
    <property type="entry name" value="EamA"/>
    <property type="match status" value="1"/>
</dbReference>
<dbReference type="GO" id="GO:0016020">
    <property type="term" value="C:membrane"/>
    <property type="evidence" value="ECO:0007669"/>
    <property type="project" value="UniProtKB-SubCell"/>
</dbReference>
<feature type="transmembrane region" description="Helical" evidence="6">
    <location>
        <begin position="103"/>
        <end position="122"/>
    </location>
</feature>
<feature type="transmembrane region" description="Helical" evidence="6">
    <location>
        <begin position="278"/>
        <end position="296"/>
    </location>
</feature>
<name>A0A175R5F9_9HYPH</name>
<feature type="transmembrane region" description="Helical" evidence="6">
    <location>
        <begin position="134"/>
        <end position="152"/>
    </location>
</feature>
<dbReference type="EMBL" id="LDPZ01000062">
    <property type="protein sequence ID" value="KTQ85295.1"/>
    <property type="molecule type" value="Genomic_DNA"/>
</dbReference>
<dbReference type="InterPro" id="IPR037185">
    <property type="entry name" value="EmrE-like"/>
</dbReference>
<dbReference type="InterPro" id="IPR050638">
    <property type="entry name" value="AA-Vitamin_Transporters"/>
</dbReference>
<accession>A0A175R5F9</accession>
<dbReference type="Proteomes" id="UP000078272">
    <property type="component" value="Unassembled WGS sequence"/>
</dbReference>
<dbReference type="PANTHER" id="PTHR32322">
    <property type="entry name" value="INNER MEMBRANE TRANSPORTER"/>
    <property type="match status" value="1"/>
</dbReference>
<evidence type="ECO:0000256" key="2">
    <source>
        <dbReference type="ARBA" id="ARBA00007362"/>
    </source>
</evidence>
<dbReference type="SUPFAM" id="SSF103481">
    <property type="entry name" value="Multidrug resistance efflux transporter EmrE"/>
    <property type="match status" value="2"/>
</dbReference>
<dbReference type="AlphaFoldDB" id="A0A175R5F9"/>
<evidence type="ECO:0000313" key="9">
    <source>
        <dbReference type="Proteomes" id="UP000078272"/>
    </source>
</evidence>
<feature type="transmembrane region" description="Helical" evidence="6">
    <location>
        <begin position="222"/>
        <end position="244"/>
    </location>
</feature>
<evidence type="ECO:0000313" key="8">
    <source>
        <dbReference type="EMBL" id="KTQ85295.1"/>
    </source>
</evidence>
<evidence type="ECO:0000256" key="4">
    <source>
        <dbReference type="ARBA" id="ARBA00022989"/>
    </source>
</evidence>
<dbReference type="PATRIC" id="fig|401562.3.peg.4498"/>
<feature type="transmembrane region" description="Helical" evidence="6">
    <location>
        <begin position="77"/>
        <end position="97"/>
    </location>
</feature>
<feature type="transmembrane region" description="Helical" evidence="6">
    <location>
        <begin position="189"/>
        <end position="210"/>
    </location>
</feature>
<keyword evidence="3 6" id="KW-0812">Transmembrane</keyword>
<evidence type="ECO:0000256" key="3">
    <source>
        <dbReference type="ARBA" id="ARBA00022692"/>
    </source>
</evidence>
<comment type="subcellular location">
    <subcellularLocation>
        <location evidence="1">Membrane</location>
        <topology evidence="1">Multi-pass membrane protein</topology>
    </subcellularLocation>
</comment>
<feature type="transmembrane region" description="Helical" evidence="6">
    <location>
        <begin position="158"/>
        <end position="177"/>
    </location>
</feature>
<comment type="similarity">
    <text evidence="2">Belongs to the EamA transporter family.</text>
</comment>
<feature type="transmembrane region" description="Helical" evidence="6">
    <location>
        <begin position="12"/>
        <end position="32"/>
    </location>
</feature>
<evidence type="ECO:0000256" key="6">
    <source>
        <dbReference type="SAM" id="Phobius"/>
    </source>
</evidence>
<feature type="domain" description="EamA" evidence="7">
    <location>
        <begin position="161"/>
        <end position="295"/>
    </location>
</feature>
<evidence type="ECO:0000256" key="1">
    <source>
        <dbReference type="ARBA" id="ARBA00004141"/>
    </source>
</evidence>
<dbReference type="RefSeq" id="WP_058636519.1">
    <property type="nucleotide sequence ID" value="NZ_LDPZ01000062.1"/>
</dbReference>
<gene>
    <name evidence="8" type="ORF">NS226_20340</name>
</gene>
<dbReference type="PANTHER" id="PTHR32322:SF2">
    <property type="entry name" value="EAMA DOMAIN-CONTAINING PROTEIN"/>
    <property type="match status" value="1"/>
</dbReference>
<evidence type="ECO:0000256" key="5">
    <source>
        <dbReference type="ARBA" id="ARBA00023136"/>
    </source>
</evidence>
<evidence type="ECO:0000259" key="7">
    <source>
        <dbReference type="Pfam" id="PF00892"/>
    </source>
</evidence>
<feature type="transmembrane region" description="Helical" evidence="6">
    <location>
        <begin position="251"/>
        <end position="272"/>
    </location>
</feature>
<feature type="transmembrane region" description="Helical" evidence="6">
    <location>
        <begin position="44"/>
        <end position="65"/>
    </location>
</feature>
<keyword evidence="5 6" id="KW-0472">Membrane</keyword>
<keyword evidence="4 6" id="KW-1133">Transmembrane helix</keyword>
<organism evidence="8 9">
    <name type="scientific">Aureimonas ureilytica</name>
    <dbReference type="NCBI Taxonomy" id="401562"/>
    <lineage>
        <taxon>Bacteria</taxon>
        <taxon>Pseudomonadati</taxon>
        <taxon>Pseudomonadota</taxon>
        <taxon>Alphaproteobacteria</taxon>
        <taxon>Hyphomicrobiales</taxon>
        <taxon>Aurantimonadaceae</taxon>
        <taxon>Aureimonas</taxon>
    </lineage>
</organism>
<sequence>MSLASTTLARPLSNSMLGWAAMCAALVTWAGFSLSMRGIGASALTPSDVALLRFAVPALILLPLVPARLRELKSVRLAPALMIVMGAGLPFFGLVAAGGRFTSAAHVSALVAGTAPLAVAILARVLTGQRGASLPGLATIVLGIALLVLRLGVVDGRVIAGAALLLAASFLWGTYTMGMRLAAVTPMTCLMLVTYPSAIAIALLKASGVLESHLGSIDPHQVLVFAGVQGIGTGIVSTLVYAIAVRHLGALRCATMGALAPVLVTGAAIPLLGEQPTLLTIVGVVAVALGVAMANTRRAGPSRPARAG</sequence>
<protein>
    <recommendedName>
        <fullName evidence="7">EamA domain-containing protein</fullName>
    </recommendedName>
</protein>